<sequence>MNTASGSVFVRGGETDEFDPGGQRRLSGGEAGAQHSSTRSADKPPENRLYLFPACRATSRRPHGDLSPRWTRRRDAS</sequence>
<dbReference type="EMBL" id="SRLO01000316">
    <property type="protein sequence ID" value="TNN61364.1"/>
    <property type="molecule type" value="Genomic_DNA"/>
</dbReference>
<feature type="region of interest" description="Disordered" evidence="1">
    <location>
        <begin position="1"/>
        <end position="77"/>
    </location>
</feature>
<dbReference type="Proteomes" id="UP000314294">
    <property type="component" value="Unassembled WGS sequence"/>
</dbReference>
<reference evidence="2 3" key="1">
    <citation type="submission" date="2019-03" db="EMBL/GenBank/DDBJ databases">
        <title>First draft genome of Liparis tanakae, snailfish: a comprehensive survey of snailfish specific genes.</title>
        <authorList>
            <person name="Kim W."/>
            <person name="Song I."/>
            <person name="Jeong J.-H."/>
            <person name="Kim D."/>
            <person name="Kim S."/>
            <person name="Ryu S."/>
            <person name="Song J.Y."/>
            <person name="Lee S.K."/>
        </authorList>
    </citation>
    <scope>NUCLEOTIDE SEQUENCE [LARGE SCALE GENOMIC DNA]</scope>
    <source>
        <tissue evidence="2">Muscle</tissue>
    </source>
</reference>
<comment type="caution">
    <text evidence="2">The sequence shown here is derived from an EMBL/GenBank/DDBJ whole genome shotgun (WGS) entry which is preliminary data.</text>
</comment>
<keyword evidence="3" id="KW-1185">Reference proteome</keyword>
<dbReference type="AlphaFoldDB" id="A0A4Z2H926"/>
<organism evidence="2 3">
    <name type="scientific">Liparis tanakae</name>
    <name type="common">Tanaka's snailfish</name>
    <dbReference type="NCBI Taxonomy" id="230148"/>
    <lineage>
        <taxon>Eukaryota</taxon>
        <taxon>Metazoa</taxon>
        <taxon>Chordata</taxon>
        <taxon>Craniata</taxon>
        <taxon>Vertebrata</taxon>
        <taxon>Euteleostomi</taxon>
        <taxon>Actinopterygii</taxon>
        <taxon>Neopterygii</taxon>
        <taxon>Teleostei</taxon>
        <taxon>Neoteleostei</taxon>
        <taxon>Acanthomorphata</taxon>
        <taxon>Eupercaria</taxon>
        <taxon>Perciformes</taxon>
        <taxon>Cottioidei</taxon>
        <taxon>Cottales</taxon>
        <taxon>Liparidae</taxon>
        <taxon>Liparis</taxon>
    </lineage>
</organism>
<evidence type="ECO:0000256" key="1">
    <source>
        <dbReference type="SAM" id="MobiDB-lite"/>
    </source>
</evidence>
<accession>A0A4Z2H926</accession>
<gene>
    <name evidence="2" type="ORF">EYF80_028381</name>
</gene>
<proteinExistence type="predicted"/>
<name>A0A4Z2H926_9TELE</name>
<evidence type="ECO:0000313" key="3">
    <source>
        <dbReference type="Proteomes" id="UP000314294"/>
    </source>
</evidence>
<protein>
    <submittedName>
        <fullName evidence="2">Uncharacterized protein</fullName>
    </submittedName>
</protein>
<evidence type="ECO:0000313" key="2">
    <source>
        <dbReference type="EMBL" id="TNN61364.1"/>
    </source>
</evidence>